<evidence type="ECO:0000256" key="7">
    <source>
        <dbReference type="ARBA" id="ARBA00023152"/>
    </source>
</evidence>
<dbReference type="Proteomes" id="UP000886893">
    <property type="component" value="Unassembled WGS sequence"/>
</dbReference>
<dbReference type="GO" id="GO:0005829">
    <property type="term" value="C:cytosol"/>
    <property type="evidence" value="ECO:0007669"/>
    <property type="project" value="TreeGrafter"/>
</dbReference>
<dbReference type="PANTHER" id="PTHR21139">
    <property type="entry name" value="TRIOSEPHOSPHATE ISOMERASE"/>
    <property type="match status" value="1"/>
</dbReference>
<reference evidence="11" key="1">
    <citation type="submission" date="2020-10" db="EMBL/GenBank/DDBJ databases">
        <authorList>
            <person name="Gilroy R."/>
        </authorList>
    </citation>
    <scope>NUCLEOTIDE SEQUENCE</scope>
    <source>
        <strain evidence="11">14508</strain>
    </source>
</reference>
<keyword evidence="8 9" id="KW-0413">Isomerase</keyword>
<dbReference type="EC" id="5.3.1.1" evidence="3 9"/>
<comment type="function">
    <text evidence="9">Involved in the gluconeogenesis. Catalyzes stereospecifically the conversion of dihydroxyacetone phosphate (DHAP) to D-glyceraldehyde-3-phosphate (G3P).</text>
</comment>
<dbReference type="PANTHER" id="PTHR21139:SF42">
    <property type="entry name" value="TRIOSEPHOSPHATE ISOMERASE"/>
    <property type="match status" value="1"/>
</dbReference>
<evidence type="ECO:0000256" key="3">
    <source>
        <dbReference type="ARBA" id="ARBA00011940"/>
    </source>
</evidence>
<evidence type="ECO:0000256" key="4">
    <source>
        <dbReference type="ARBA" id="ARBA00019397"/>
    </source>
</evidence>
<dbReference type="AlphaFoldDB" id="A0A9D1G937"/>
<dbReference type="PROSITE" id="PS00171">
    <property type="entry name" value="TIM_1"/>
    <property type="match status" value="1"/>
</dbReference>
<dbReference type="GO" id="GO:0006094">
    <property type="term" value="P:gluconeogenesis"/>
    <property type="evidence" value="ECO:0007669"/>
    <property type="project" value="UniProtKB-UniRule"/>
</dbReference>
<keyword evidence="5 9" id="KW-0312">Gluconeogenesis</keyword>
<comment type="caution">
    <text evidence="11">The sequence shown here is derived from an EMBL/GenBank/DDBJ whole genome shotgun (WGS) entry which is preliminary data.</text>
</comment>
<reference evidence="11" key="2">
    <citation type="journal article" date="2021" name="PeerJ">
        <title>Extensive microbial diversity within the chicken gut microbiome revealed by metagenomics and culture.</title>
        <authorList>
            <person name="Gilroy R."/>
            <person name="Ravi A."/>
            <person name="Getino M."/>
            <person name="Pursley I."/>
            <person name="Horton D.L."/>
            <person name="Alikhan N.F."/>
            <person name="Baker D."/>
            <person name="Gharbi K."/>
            <person name="Hall N."/>
            <person name="Watson M."/>
            <person name="Adriaenssens E.M."/>
            <person name="Foster-Nyarko E."/>
            <person name="Jarju S."/>
            <person name="Secka A."/>
            <person name="Antonio M."/>
            <person name="Oren A."/>
            <person name="Chaudhuri R.R."/>
            <person name="La Ragione R."/>
            <person name="Hildebrand F."/>
            <person name="Pallen M.J."/>
        </authorList>
    </citation>
    <scope>NUCLEOTIDE SEQUENCE</scope>
    <source>
        <strain evidence="11">14508</strain>
    </source>
</reference>
<keyword evidence="6 9" id="KW-0963">Cytoplasm</keyword>
<dbReference type="Pfam" id="PF00121">
    <property type="entry name" value="TIM"/>
    <property type="match status" value="1"/>
</dbReference>
<accession>A0A9D1G937</accession>
<gene>
    <name evidence="9" type="primary">tpiA</name>
    <name evidence="11" type="ORF">IAD04_06290</name>
</gene>
<proteinExistence type="inferred from homology"/>
<evidence type="ECO:0000256" key="1">
    <source>
        <dbReference type="ARBA" id="ARBA00004680"/>
    </source>
</evidence>
<dbReference type="InterPro" id="IPR020861">
    <property type="entry name" value="Triosephosphate_isomerase_AS"/>
</dbReference>
<evidence type="ECO:0000256" key="9">
    <source>
        <dbReference type="HAMAP-Rule" id="MF_00147"/>
    </source>
</evidence>
<comment type="catalytic activity">
    <reaction evidence="9 10">
        <text>D-glyceraldehyde 3-phosphate = dihydroxyacetone phosphate</text>
        <dbReference type="Rhea" id="RHEA:18585"/>
        <dbReference type="ChEBI" id="CHEBI:57642"/>
        <dbReference type="ChEBI" id="CHEBI:59776"/>
        <dbReference type="EC" id="5.3.1.1"/>
    </reaction>
</comment>
<comment type="pathway">
    <text evidence="9 10">Carbohydrate biosynthesis; gluconeogenesis.</text>
</comment>
<evidence type="ECO:0000256" key="10">
    <source>
        <dbReference type="RuleBase" id="RU363013"/>
    </source>
</evidence>
<dbReference type="CDD" id="cd00311">
    <property type="entry name" value="TIM"/>
    <property type="match status" value="1"/>
</dbReference>
<dbReference type="NCBIfam" id="TIGR00419">
    <property type="entry name" value="tim"/>
    <property type="match status" value="1"/>
</dbReference>
<dbReference type="GO" id="GO:0004807">
    <property type="term" value="F:triose-phosphate isomerase activity"/>
    <property type="evidence" value="ECO:0007669"/>
    <property type="project" value="UniProtKB-UniRule"/>
</dbReference>
<evidence type="ECO:0000256" key="5">
    <source>
        <dbReference type="ARBA" id="ARBA00022432"/>
    </source>
</evidence>
<name>A0A9D1G937_9FIRM</name>
<evidence type="ECO:0000256" key="6">
    <source>
        <dbReference type="ARBA" id="ARBA00022490"/>
    </source>
</evidence>
<dbReference type="InterPro" id="IPR000652">
    <property type="entry name" value="Triosephosphate_isomerase"/>
</dbReference>
<dbReference type="GO" id="GO:0046166">
    <property type="term" value="P:glyceraldehyde-3-phosphate biosynthetic process"/>
    <property type="evidence" value="ECO:0007669"/>
    <property type="project" value="TreeGrafter"/>
</dbReference>
<organism evidence="11 12">
    <name type="scientific">Candidatus Caccosoma faecigallinarum</name>
    <dbReference type="NCBI Taxonomy" id="2840720"/>
    <lineage>
        <taxon>Bacteria</taxon>
        <taxon>Bacillati</taxon>
        <taxon>Bacillota</taxon>
        <taxon>Bacillota incertae sedis</taxon>
        <taxon>Candidatus Caccosoma</taxon>
    </lineage>
</organism>
<dbReference type="Gene3D" id="3.20.20.70">
    <property type="entry name" value="Aldolase class I"/>
    <property type="match status" value="1"/>
</dbReference>
<dbReference type="EMBL" id="DVKI01000196">
    <property type="protein sequence ID" value="HIT17959.1"/>
    <property type="molecule type" value="Genomic_DNA"/>
</dbReference>
<keyword evidence="7 9" id="KW-0324">Glycolysis</keyword>
<comment type="pathway">
    <text evidence="1 9 10">Carbohydrate degradation; glycolysis; D-glyceraldehyde 3-phosphate from glycerone phosphate: step 1/1.</text>
</comment>
<feature type="binding site" evidence="9">
    <location>
        <position position="173"/>
    </location>
    <ligand>
        <name>substrate</name>
    </ligand>
</feature>
<feature type="binding site" evidence="9">
    <location>
        <begin position="234"/>
        <end position="235"/>
    </location>
    <ligand>
        <name>substrate</name>
    </ligand>
</feature>
<evidence type="ECO:0000256" key="8">
    <source>
        <dbReference type="ARBA" id="ARBA00023235"/>
    </source>
</evidence>
<feature type="active site" description="Electrophile" evidence="9">
    <location>
        <position position="95"/>
    </location>
</feature>
<comment type="similarity">
    <text evidence="2 9 10">Belongs to the triosephosphate isomerase family.</text>
</comment>
<evidence type="ECO:0000256" key="2">
    <source>
        <dbReference type="ARBA" id="ARBA00007422"/>
    </source>
</evidence>
<dbReference type="InterPro" id="IPR013785">
    <property type="entry name" value="Aldolase_TIM"/>
</dbReference>
<dbReference type="GO" id="GO:0019563">
    <property type="term" value="P:glycerol catabolic process"/>
    <property type="evidence" value="ECO:0007669"/>
    <property type="project" value="TreeGrafter"/>
</dbReference>
<dbReference type="GO" id="GO:0006096">
    <property type="term" value="P:glycolytic process"/>
    <property type="evidence" value="ECO:0007669"/>
    <property type="project" value="UniProtKB-UniRule"/>
</dbReference>
<protein>
    <recommendedName>
        <fullName evidence="4 9">Triosephosphate isomerase</fullName>
        <shortName evidence="9">TIM</shortName>
        <shortName evidence="9">TPI</shortName>
        <ecNumber evidence="3 9">5.3.1.1</ecNumber>
    </recommendedName>
    <alternativeName>
        <fullName evidence="9">Triose-phosphate isomerase</fullName>
    </alternativeName>
</protein>
<feature type="binding site" evidence="9">
    <location>
        <position position="213"/>
    </location>
    <ligand>
        <name>substrate</name>
    </ligand>
</feature>
<dbReference type="HAMAP" id="MF_00147_B">
    <property type="entry name" value="TIM_B"/>
    <property type="match status" value="1"/>
</dbReference>
<evidence type="ECO:0000313" key="11">
    <source>
        <dbReference type="EMBL" id="HIT17959.1"/>
    </source>
</evidence>
<dbReference type="SUPFAM" id="SSF51351">
    <property type="entry name" value="Triosephosphate isomerase (TIM)"/>
    <property type="match status" value="1"/>
</dbReference>
<dbReference type="FunFam" id="3.20.20.70:FF:000016">
    <property type="entry name" value="Triosephosphate isomerase"/>
    <property type="match status" value="1"/>
</dbReference>
<comment type="subcellular location">
    <subcellularLocation>
        <location evidence="9 10">Cytoplasm</location>
    </subcellularLocation>
</comment>
<dbReference type="PROSITE" id="PS51440">
    <property type="entry name" value="TIM_2"/>
    <property type="match status" value="1"/>
</dbReference>
<sequence>MRKKVIIGNWKMNLLNRDAFRFIDQVKDEVVIANSKDIVVGIAPSYLCLATAVAKRSPLLICAQNVNEHPSGAYTGEVSIEMLKEIAINYCIIGHSERRQYYHETNQSCNAKIQALFNNDMFPIYCVGETLEQYENNQTKEVVKQQIIEGLNKVAATKVKNIIIAYEPVWSIGTGKNASSEIAQDVCHFIRQTLAELYSEDVANEVIIQYGGSVKPENIREYLNQEDIDGALVGGASLKSDSFIELIKNLY</sequence>
<evidence type="ECO:0000313" key="12">
    <source>
        <dbReference type="Proteomes" id="UP000886893"/>
    </source>
</evidence>
<comment type="subunit">
    <text evidence="9 10">Homodimer.</text>
</comment>
<dbReference type="InterPro" id="IPR035990">
    <property type="entry name" value="TIM_sf"/>
</dbReference>
<feature type="binding site" evidence="9">
    <location>
        <begin position="9"/>
        <end position="11"/>
    </location>
    <ligand>
        <name>substrate</name>
    </ligand>
</feature>
<feature type="active site" description="Proton acceptor" evidence="9">
    <location>
        <position position="167"/>
    </location>
</feature>
<dbReference type="InterPro" id="IPR022896">
    <property type="entry name" value="TrioseP_Isoase_bac/euk"/>
</dbReference>